<dbReference type="InterPro" id="IPR025857">
    <property type="entry name" value="MacB_PCD"/>
</dbReference>
<dbReference type="EMBL" id="QBKA01000002">
    <property type="protein sequence ID" value="RDC60109.1"/>
    <property type="molecule type" value="Genomic_DNA"/>
</dbReference>
<feature type="transmembrane region" description="Helical" evidence="8">
    <location>
        <begin position="282"/>
        <end position="307"/>
    </location>
</feature>
<feature type="transmembrane region" description="Helical" evidence="8">
    <location>
        <begin position="392"/>
        <end position="412"/>
    </location>
</feature>
<keyword evidence="6 8" id="KW-1133">Transmembrane helix</keyword>
<dbReference type="GO" id="GO:0044874">
    <property type="term" value="P:lipoprotein localization to outer membrane"/>
    <property type="evidence" value="ECO:0007669"/>
    <property type="project" value="TreeGrafter"/>
</dbReference>
<sequence>MLPKLTGNDLILSPFEWTIAKRYMLPGRGEAFIALVASIGVGVVMLSVALLIVVMSVMNGFRGELLDKIVGLNGHAIVQAYGGRLDDWENVLDEVRKTPGVTDASPLIEQPLLVTFNGRAEAVLVRGNTQKDIDALEENITAGTLAGLGEEGRSGSTRVAIGSRLAQNIGARVGDVITIINPQGRTTPFGTVPRQVGYEIGALFEVGIYDYDGAFIVMPIPAAQTLLLTGETIGMIEVTTEDADRVEEILAPVAQSLQGRAIVSDWKQNNASIFEALEVERVAMFFALSMIVLVAAFNILSSLAMLVRSKRRDIAIMRTMGATRRSLLKIFVTAGFVIGAIGTLSGIVLGFIILFFRGPIVTFISLVTGQDIWDPEVRFLSDLPARTDPVEVLFICALALVLSFLATLYPALKAASTDPVEVLRYE</sequence>
<reference evidence="11 12" key="1">
    <citation type="submission" date="2018-04" db="EMBL/GenBank/DDBJ databases">
        <title>Altererythrobacter sp. HME9302 genome sequencing and assembly.</title>
        <authorList>
            <person name="Kang H."/>
            <person name="Kim H."/>
            <person name="Joh K."/>
        </authorList>
    </citation>
    <scope>NUCLEOTIDE SEQUENCE [LARGE SCALE GENOMIC DNA]</scope>
    <source>
        <strain evidence="11 12">HME9302</strain>
    </source>
</reference>
<evidence type="ECO:0000256" key="3">
    <source>
        <dbReference type="ARBA" id="ARBA00022448"/>
    </source>
</evidence>
<keyword evidence="3" id="KW-0813">Transport</keyword>
<dbReference type="PANTHER" id="PTHR30489:SF0">
    <property type="entry name" value="LIPOPROTEIN-RELEASING SYSTEM TRANSMEMBRANE PROTEIN LOLE"/>
    <property type="match status" value="1"/>
</dbReference>
<evidence type="ECO:0000259" key="9">
    <source>
        <dbReference type="Pfam" id="PF02687"/>
    </source>
</evidence>
<evidence type="ECO:0000256" key="8">
    <source>
        <dbReference type="SAM" id="Phobius"/>
    </source>
</evidence>
<dbReference type="InterPro" id="IPR011925">
    <property type="entry name" value="LolCE_TM"/>
</dbReference>
<keyword evidence="4" id="KW-1003">Cell membrane</keyword>
<dbReference type="PANTHER" id="PTHR30489">
    <property type="entry name" value="LIPOPROTEIN-RELEASING SYSTEM TRANSMEMBRANE PROTEIN LOLE"/>
    <property type="match status" value="1"/>
</dbReference>
<dbReference type="AlphaFoldDB" id="A0A369QB19"/>
<proteinExistence type="inferred from homology"/>
<feature type="transmembrane region" description="Helical" evidence="8">
    <location>
        <begin position="327"/>
        <end position="356"/>
    </location>
</feature>
<dbReference type="InterPro" id="IPR051447">
    <property type="entry name" value="Lipoprotein-release_system"/>
</dbReference>
<comment type="similarity">
    <text evidence="2">Belongs to the ABC-4 integral membrane protein family. LolC/E subfamily.</text>
</comment>
<dbReference type="Pfam" id="PF02687">
    <property type="entry name" value="FtsX"/>
    <property type="match status" value="1"/>
</dbReference>
<feature type="domain" description="ABC3 transporter permease C-terminal" evidence="9">
    <location>
        <begin position="286"/>
        <end position="419"/>
    </location>
</feature>
<protein>
    <submittedName>
        <fullName evidence="11">Lipoprotein-releasing system transmembrane protein LolE</fullName>
    </submittedName>
</protein>
<name>A0A369QB19_9SPHN</name>
<dbReference type="GO" id="GO:0042953">
    <property type="term" value="P:lipoprotein transport"/>
    <property type="evidence" value="ECO:0007669"/>
    <property type="project" value="InterPro"/>
</dbReference>
<keyword evidence="7 8" id="KW-0472">Membrane</keyword>
<dbReference type="NCBIfam" id="TIGR02212">
    <property type="entry name" value="lolCE"/>
    <property type="match status" value="1"/>
</dbReference>
<organism evidence="11 12">
    <name type="scientific">Alteripontixanthobacter maritimus</name>
    <dbReference type="NCBI Taxonomy" id="2161824"/>
    <lineage>
        <taxon>Bacteria</taxon>
        <taxon>Pseudomonadati</taxon>
        <taxon>Pseudomonadota</taxon>
        <taxon>Alphaproteobacteria</taxon>
        <taxon>Sphingomonadales</taxon>
        <taxon>Erythrobacteraceae</taxon>
        <taxon>Alteripontixanthobacter</taxon>
    </lineage>
</organism>
<evidence type="ECO:0000256" key="1">
    <source>
        <dbReference type="ARBA" id="ARBA00004651"/>
    </source>
</evidence>
<evidence type="ECO:0000313" key="12">
    <source>
        <dbReference type="Proteomes" id="UP000253727"/>
    </source>
</evidence>
<evidence type="ECO:0000256" key="7">
    <source>
        <dbReference type="ARBA" id="ARBA00023136"/>
    </source>
</evidence>
<dbReference type="InterPro" id="IPR003838">
    <property type="entry name" value="ABC3_permease_C"/>
</dbReference>
<evidence type="ECO:0000313" key="11">
    <source>
        <dbReference type="EMBL" id="RDC60109.1"/>
    </source>
</evidence>
<dbReference type="Pfam" id="PF12704">
    <property type="entry name" value="MacB_PCD"/>
    <property type="match status" value="1"/>
</dbReference>
<keyword evidence="5 8" id="KW-0812">Transmembrane</keyword>
<feature type="transmembrane region" description="Helical" evidence="8">
    <location>
        <begin position="31"/>
        <end position="58"/>
    </location>
</feature>
<feature type="domain" description="MacB-like periplasmic core" evidence="10">
    <location>
        <begin position="44"/>
        <end position="251"/>
    </location>
</feature>
<keyword evidence="12" id="KW-1185">Reference proteome</keyword>
<gene>
    <name evidence="11" type="ORF">HME9302_01308</name>
</gene>
<comment type="subcellular location">
    <subcellularLocation>
        <location evidence="1">Cell membrane</location>
        <topology evidence="1">Multi-pass membrane protein</topology>
    </subcellularLocation>
</comment>
<evidence type="ECO:0000256" key="4">
    <source>
        <dbReference type="ARBA" id="ARBA00022475"/>
    </source>
</evidence>
<evidence type="ECO:0000259" key="10">
    <source>
        <dbReference type="Pfam" id="PF12704"/>
    </source>
</evidence>
<evidence type="ECO:0000256" key="5">
    <source>
        <dbReference type="ARBA" id="ARBA00022692"/>
    </source>
</evidence>
<dbReference type="Proteomes" id="UP000253727">
    <property type="component" value="Unassembled WGS sequence"/>
</dbReference>
<evidence type="ECO:0000256" key="2">
    <source>
        <dbReference type="ARBA" id="ARBA00005236"/>
    </source>
</evidence>
<keyword evidence="11" id="KW-0449">Lipoprotein</keyword>
<comment type="caution">
    <text evidence="11">The sequence shown here is derived from an EMBL/GenBank/DDBJ whole genome shotgun (WGS) entry which is preliminary data.</text>
</comment>
<evidence type="ECO:0000256" key="6">
    <source>
        <dbReference type="ARBA" id="ARBA00022989"/>
    </source>
</evidence>
<accession>A0A369QB19</accession>
<dbReference type="GO" id="GO:0098797">
    <property type="term" value="C:plasma membrane protein complex"/>
    <property type="evidence" value="ECO:0007669"/>
    <property type="project" value="TreeGrafter"/>
</dbReference>